<feature type="transmembrane region" description="Helical" evidence="8">
    <location>
        <begin position="287"/>
        <end position="309"/>
    </location>
</feature>
<evidence type="ECO:0000256" key="4">
    <source>
        <dbReference type="ARBA" id="ARBA00022475"/>
    </source>
</evidence>
<dbReference type="AlphaFoldDB" id="A0A7C4Q340"/>
<dbReference type="EMBL" id="DSXR01000120">
    <property type="protein sequence ID" value="HGS88291.1"/>
    <property type="molecule type" value="Genomic_DNA"/>
</dbReference>
<dbReference type="SUPFAM" id="SSF81345">
    <property type="entry name" value="ABC transporter involved in vitamin B12 uptake, BtuC"/>
    <property type="match status" value="1"/>
</dbReference>
<protein>
    <submittedName>
        <fullName evidence="9">Iron ABC transporter permease</fullName>
    </submittedName>
</protein>
<feature type="transmembrane region" description="Helical" evidence="8">
    <location>
        <begin position="125"/>
        <end position="145"/>
    </location>
</feature>
<dbReference type="Gene3D" id="1.10.3470.10">
    <property type="entry name" value="ABC transporter involved in vitamin B12 uptake, BtuC"/>
    <property type="match status" value="1"/>
</dbReference>
<comment type="subcellular location">
    <subcellularLocation>
        <location evidence="1">Cell membrane</location>
        <topology evidence="1">Multi-pass membrane protein</topology>
    </subcellularLocation>
</comment>
<name>A0A7C4Q340_9CHLR</name>
<comment type="caution">
    <text evidence="9">The sequence shown here is derived from an EMBL/GenBank/DDBJ whole genome shotgun (WGS) entry which is preliminary data.</text>
</comment>
<evidence type="ECO:0000313" key="9">
    <source>
        <dbReference type="EMBL" id="HGS88291.1"/>
    </source>
</evidence>
<sequence length="343" mass="35923">MKGRTVHPIWIALAALLAALLLSMLVGSVSLSLVDMARVVAARLSGGEIGADLRVADTILFSLRLPRTALVALTGSALAVSGAAYQGLFRNPLADPYLIGVASGAGLGAVIVLSLRWGYDVAGLLAVPLASFSGAVLTVLMVVSLARVGRSLPVTNLLLAGVAVNSFAGALTSFLLLRSTGELRRAIAWLMGGSSMGGWQPVLAVLPYWLIGLGILMTMGHALNVMQFGDEQAQQLGLPVETTRWIIIGVSSLATAAAVSFTGIIGFVGLIVPHLLRLLVGGDYRRLLPLSLLGGAAFLLLADVLARIVMTPQELPVGIITALTGTPFFLWILRRSRSLPYWS</sequence>
<dbReference type="GO" id="GO:0005886">
    <property type="term" value="C:plasma membrane"/>
    <property type="evidence" value="ECO:0007669"/>
    <property type="project" value="UniProtKB-SubCell"/>
</dbReference>
<feature type="transmembrane region" description="Helical" evidence="8">
    <location>
        <begin position="245"/>
        <end position="275"/>
    </location>
</feature>
<feature type="transmembrane region" description="Helical" evidence="8">
    <location>
        <begin position="315"/>
        <end position="333"/>
    </location>
</feature>
<keyword evidence="6 8" id="KW-1133">Transmembrane helix</keyword>
<evidence type="ECO:0000256" key="3">
    <source>
        <dbReference type="ARBA" id="ARBA00022448"/>
    </source>
</evidence>
<evidence type="ECO:0000256" key="5">
    <source>
        <dbReference type="ARBA" id="ARBA00022692"/>
    </source>
</evidence>
<feature type="transmembrane region" description="Helical" evidence="8">
    <location>
        <begin position="206"/>
        <end position="225"/>
    </location>
</feature>
<comment type="similarity">
    <text evidence="2">Belongs to the binding-protein-dependent transport system permease family. FecCD subfamily.</text>
</comment>
<gene>
    <name evidence="9" type="ORF">ENT17_11855</name>
</gene>
<keyword evidence="7 8" id="KW-0472">Membrane</keyword>
<keyword evidence="5 8" id="KW-0812">Transmembrane</keyword>
<dbReference type="PANTHER" id="PTHR30472:SF25">
    <property type="entry name" value="ABC TRANSPORTER PERMEASE PROTEIN MJ0876-RELATED"/>
    <property type="match status" value="1"/>
</dbReference>
<keyword evidence="4" id="KW-1003">Cell membrane</keyword>
<keyword evidence="3" id="KW-0813">Transport</keyword>
<dbReference type="GO" id="GO:0022857">
    <property type="term" value="F:transmembrane transporter activity"/>
    <property type="evidence" value="ECO:0007669"/>
    <property type="project" value="InterPro"/>
</dbReference>
<reference evidence="9" key="1">
    <citation type="journal article" date="2020" name="mSystems">
        <title>Genome- and Community-Level Interaction Insights into Carbon Utilization and Element Cycling Functions of Hydrothermarchaeota in Hydrothermal Sediment.</title>
        <authorList>
            <person name="Zhou Z."/>
            <person name="Liu Y."/>
            <person name="Xu W."/>
            <person name="Pan J."/>
            <person name="Luo Z.H."/>
            <person name="Li M."/>
        </authorList>
    </citation>
    <scope>NUCLEOTIDE SEQUENCE [LARGE SCALE GENOMIC DNA]</scope>
    <source>
        <strain evidence="9">SpSt-556</strain>
    </source>
</reference>
<organism evidence="9">
    <name type="scientific">Bellilinea caldifistulae</name>
    <dbReference type="NCBI Taxonomy" id="360411"/>
    <lineage>
        <taxon>Bacteria</taxon>
        <taxon>Bacillati</taxon>
        <taxon>Chloroflexota</taxon>
        <taxon>Anaerolineae</taxon>
        <taxon>Anaerolineales</taxon>
        <taxon>Anaerolineaceae</taxon>
        <taxon>Bellilinea</taxon>
    </lineage>
</organism>
<dbReference type="FunFam" id="1.10.3470.10:FF:000001">
    <property type="entry name" value="Vitamin B12 ABC transporter permease BtuC"/>
    <property type="match status" value="1"/>
</dbReference>
<evidence type="ECO:0000256" key="1">
    <source>
        <dbReference type="ARBA" id="ARBA00004651"/>
    </source>
</evidence>
<evidence type="ECO:0000256" key="2">
    <source>
        <dbReference type="ARBA" id="ARBA00007935"/>
    </source>
</evidence>
<dbReference type="CDD" id="cd06550">
    <property type="entry name" value="TM_ABC_iron-siderophores_like"/>
    <property type="match status" value="1"/>
</dbReference>
<evidence type="ECO:0000256" key="7">
    <source>
        <dbReference type="ARBA" id="ARBA00023136"/>
    </source>
</evidence>
<feature type="transmembrane region" description="Helical" evidence="8">
    <location>
        <begin position="65"/>
        <end position="85"/>
    </location>
</feature>
<accession>A0A7C4Q340</accession>
<evidence type="ECO:0000256" key="8">
    <source>
        <dbReference type="SAM" id="Phobius"/>
    </source>
</evidence>
<feature type="transmembrane region" description="Helical" evidence="8">
    <location>
        <begin position="97"/>
        <end position="119"/>
    </location>
</feature>
<dbReference type="PANTHER" id="PTHR30472">
    <property type="entry name" value="FERRIC ENTEROBACTIN TRANSPORT SYSTEM PERMEASE PROTEIN"/>
    <property type="match status" value="1"/>
</dbReference>
<dbReference type="InterPro" id="IPR037294">
    <property type="entry name" value="ABC_BtuC-like"/>
</dbReference>
<dbReference type="InterPro" id="IPR000522">
    <property type="entry name" value="ABC_transptr_permease_BtuC"/>
</dbReference>
<evidence type="ECO:0000256" key="6">
    <source>
        <dbReference type="ARBA" id="ARBA00022989"/>
    </source>
</evidence>
<proteinExistence type="inferred from homology"/>
<feature type="transmembrane region" description="Helical" evidence="8">
    <location>
        <begin position="157"/>
        <end position="177"/>
    </location>
</feature>
<dbReference type="GO" id="GO:0033214">
    <property type="term" value="P:siderophore-iron import into cell"/>
    <property type="evidence" value="ECO:0007669"/>
    <property type="project" value="TreeGrafter"/>
</dbReference>
<dbReference type="Pfam" id="PF01032">
    <property type="entry name" value="FecCD"/>
    <property type="match status" value="1"/>
</dbReference>